<evidence type="ECO:0000256" key="4">
    <source>
        <dbReference type="ARBA" id="ARBA00022777"/>
    </source>
</evidence>
<feature type="domain" description="Carbohydrate kinase PfkB" evidence="7">
    <location>
        <begin position="22"/>
        <end position="324"/>
    </location>
</feature>
<evidence type="ECO:0000259" key="7">
    <source>
        <dbReference type="Pfam" id="PF00294"/>
    </source>
</evidence>
<dbReference type="GO" id="GO:0005524">
    <property type="term" value="F:ATP binding"/>
    <property type="evidence" value="ECO:0007669"/>
    <property type="project" value="UniProtKB-KW"/>
</dbReference>
<name>A0A849AEW3_9ACTN</name>
<dbReference type="PIRSF" id="PIRSF000535">
    <property type="entry name" value="1PFK/6PFK/LacC"/>
    <property type="match status" value="1"/>
</dbReference>
<dbReference type="PANTHER" id="PTHR46566">
    <property type="entry name" value="1-PHOSPHOFRUCTOKINASE-RELATED"/>
    <property type="match status" value="1"/>
</dbReference>
<comment type="caution">
    <text evidence="8">The sequence shown here is derived from an EMBL/GenBank/DDBJ whole genome shotgun (WGS) entry which is preliminary data.</text>
</comment>
<dbReference type="RefSeq" id="WP_171200708.1">
    <property type="nucleotide sequence ID" value="NZ_JABEND010000009.1"/>
</dbReference>
<comment type="similarity">
    <text evidence="1">Belongs to the carbohydrate kinase PfkB family.</text>
</comment>
<dbReference type="InterPro" id="IPR029056">
    <property type="entry name" value="Ribokinase-like"/>
</dbReference>
<dbReference type="InterPro" id="IPR011611">
    <property type="entry name" value="PfkB_dom"/>
</dbReference>
<evidence type="ECO:0000256" key="1">
    <source>
        <dbReference type="ARBA" id="ARBA00010688"/>
    </source>
</evidence>
<dbReference type="GO" id="GO:0016773">
    <property type="term" value="F:phosphotransferase activity, alcohol group as acceptor"/>
    <property type="evidence" value="ECO:0007669"/>
    <property type="project" value="InterPro"/>
</dbReference>
<gene>
    <name evidence="8" type="ORF">HKD39_15095</name>
</gene>
<dbReference type="PROSITE" id="PS00584">
    <property type="entry name" value="PFKB_KINASES_2"/>
    <property type="match status" value="1"/>
</dbReference>
<dbReference type="AlphaFoldDB" id="A0A849AEW3"/>
<sequence>MRDNILLVCPNLGIDHTVRLARLEPGTVTRTGPGWTVAGGKGANVARALSTGADRQATTLGFAGTAGGPYLESLFAAESLPLSTIGVDGAVRTTTALIEDSGRVTLLNEPGPAVGPAQWASLLAAATRLLTSTVRIGWSVAGSGSLPPGSPADSYARLVEAAHRAEAFCAIDSTGEPLRLAAAAGADLVCPNLSEAETLIGGTAAEQVDEQAPDVPDRALRAAESLVRLGAGAATVTAGASGVGVAWRAADRPRSQWLVTPRVDAVNPIGAGDSFLAGLLAAVGTASVGTVGGGSENAGDTTDWPAATQQAMAFAASSVENERAGIVDPVRVAQLLAG</sequence>
<keyword evidence="2 6" id="KW-0808">Transferase</keyword>
<dbReference type="GO" id="GO:0016301">
    <property type="term" value="F:kinase activity"/>
    <property type="evidence" value="ECO:0007669"/>
    <property type="project" value="UniProtKB-KW"/>
</dbReference>
<evidence type="ECO:0000256" key="6">
    <source>
        <dbReference type="PIRNR" id="PIRNR000535"/>
    </source>
</evidence>
<evidence type="ECO:0000256" key="5">
    <source>
        <dbReference type="ARBA" id="ARBA00022840"/>
    </source>
</evidence>
<keyword evidence="3" id="KW-0547">Nucleotide-binding</keyword>
<dbReference type="Gene3D" id="3.40.1190.20">
    <property type="match status" value="1"/>
</dbReference>
<dbReference type="PANTHER" id="PTHR46566:SF2">
    <property type="entry name" value="ATP-DEPENDENT 6-PHOSPHOFRUCTOKINASE ISOZYME 2"/>
    <property type="match status" value="1"/>
</dbReference>
<evidence type="ECO:0000313" key="9">
    <source>
        <dbReference type="Proteomes" id="UP000562984"/>
    </source>
</evidence>
<keyword evidence="4 8" id="KW-0418">Kinase</keyword>
<reference evidence="8 9" key="1">
    <citation type="submission" date="2020-05" db="EMBL/GenBank/DDBJ databases">
        <title>Nakamurella sp. DB0629 isolated from air conditioner.</title>
        <authorList>
            <person name="Kim D.H."/>
            <person name="Kim D.-U."/>
        </authorList>
    </citation>
    <scope>NUCLEOTIDE SEQUENCE [LARGE SCALE GENOMIC DNA]</scope>
    <source>
        <strain evidence="8 9">DB0629</strain>
    </source>
</reference>
<dbReference type="InterPro" id="IPR017583">
    <property type="entry name" value="Tagatose/fructose_Pkinase"/>
</dbReference>
<dbReference type="EMBL" id="JABEND010000009">
    <property type="protein sequence ID" value="NNG37010.1"/>
    <property type="molecule type" value="Genomic_DNA"/>
</dbReference>
<evidence type="ECO:0000256" key="2">
    <source>
        <dbReference type="ARBA" id="ARBA00022679"/>
    </source>
</evidence>
<evidence type="ECO:0000256" key="3">
    <source>
        <dbReference type="ARBA" id="ARBA00022741"/>
    </source>
</evidence>
<dbReference type="InterPro" id="IPR002173">
    <property type="entry name" value="Carboh/pur_kinase_PfkB_CS"/>
</dbReference>
<keyword evidence="5" id="KW-0067">ATP-binding</keyword>
<dbReference type="Pfam" id="PF00294">
    <property type="entry name" value="PfkB"/>
    <property type="match status" value="1"/>
</dbReference>
<proteinExistence type="inferred from homology"/>
<dbReference type="GO" id="GO:0005975">
    <property type="term" value="P:carbohydrate metabolic process"/>
    <property type="evidence" value="ECO:0007669"/>
    <property type="project" value="InterPro"/>
</dbReference>
<keyword evidence="9" id="KW-1185">Reference proteome</keyword>
<accession>A0A849AEW3</accession>
<evidence type="ECO:0000313" key="8">
    <source>
        <dbReference type="EMBL" id="NNG37010.1"/>
    </source>
</evidence>
<organism evidence="8 9">
    <name type="scientific">Nakamurella aerolata</name>
    <dbReference type="NCBI Taxonomy" id="1656892"/>
    <lineage>
        <taxon>Bacteria</taxon>
        <taxon>Bacillati</taxon>
        <taxon>Actinomycetota</taxon>
        <taxon>Actinomycetes</taxon>
        <taxon>Nakamurellales</taxon>
        <taxon>Nakamurellaceae</taxon>
        <taxon>Nakamurella</taxon>
    </lineage>
</organism>
<dbReference type="SUPFAM" id="SSF53613">
    <property type="entry name" value="Ribokinase-like"/>
    <property type="match status" value="1"/>
</dbReference>
<dbReference type="Proteomes" id="UP000562984">
    <property type="component" value="Unassembled WGS sequence"/>
</dbReference>
<protein>
    <submittedName>
        <fullName evidence="8">1-phosphofructokinase</fullName>
    </submittedName>
</protein>